<feature type="signal peptide" evidence="1">
    <location>
        <begin position="1"/>
        <end position="16"/>
    </location>
</feature>
<dbReference type="EMBL" id="GBXM01015081">
    <property type="protein sequence ID" value="JAH93496.1"/>
    <property type="molecule type" value="Transcribed_RNA"/>
</dbReference>
<accession>A0A0E9WTA3</accession>
<organism evidence="2">
    <name type="scientific">Anguilla anguilla</name>
    <name type="common">European freshwater eel</name>
    <name type="synonym">Muraena anguilla</name>
    <dbReference type="NCBI Taxonomy" id="7936"/>
    <lineage>
        <taxon>Eukaryota</taxon>
        <taxon>Metazoa</taxon>
        <taxon>Chordata</taxon>
        <taxon>Craniata</taxon>
        <taxon>Vertebrata</taxon>
        <taxon>Euteleostomi</taxon>
        <taxon>Actinopterygii</taxon>
        <taxon>Neopterygii</taxon>
        <taxon>Teleostei</taxon>
        <taxon>Anguilliformes</taxon>
        <taxon>Anguillidae</taxon>
        <taxon>Anguilla</taxon>
    </lineage>
</organism>
<sequence>MSCSMCLCCCLQYIMGSTCFSFSHSDSVQTVRSISTWATSDFHRQLHLASIHTSKL</sequence>
<reference evidence="2" key="1">
    <citation type="submission" date="2014-11" db="EMBL/GenBank/DDBJ databases">
        <authorList>
            <person name="Amaro Gonzalez C."/>
        </authorList>
    </citation>
    <scope>NUCLEOTIDE SEQUENCE</scope>
</reference>
<proteinExistence type="predicted"/>
<evidence type="ECO:0000256" key="1">
    <source>
        <dbReference type="SAM" id="SignalP"/>
    </source>
</evidence>
<name>A0A0E9WTA3_ANGAN</name>
<reference evidence="2" key="2">
    <citation type="journal article" date="2015" name="Fish Shellfish Immunol.">
        <title>Early steps in the European eel (Anguilla anguilla)-Vibrio vulnificus interaction in the gills: Role of the RtxA13 toxin.</title>
        <authorList>
            <person name="Callol A."/>
            <person name="Pajuelo D."/>
            <person name="Ebbesson L."/>
            <person name="Teles M."/>
            <person name="MacKenzie S."/>
            <person name="Amaro C."/>
        </authorList>
    </citation>
    <scope>NUCLEOTIDE SEQUENCE</scope>
</reference>
<evidence type="ECO:0000313" key="2">
    <source>
        <dbReference type="EMBL" id="JAH93496.1"/>
    </source>
</evidence>
<keyword evidence="1" id="KW-0732">Signal</keyword>
<protein>
    <submittedName>
        <fullName evidence="2">Uncharacterized protein</fullName>
    </submittedName>
</protein>
<feature type="chain" id="PRO_5002434684" evidence="1">
    <location>
        <begin position="17"/>
        <end position="56"/>
    </location>
</feature>
<dbReference type="AlphaFoldDB" id="A0A0E9WTA3"/>